<keyword evidence="7" id="KW-1185">Reference proteome</keyword>
<evidence type="ECO:0000313" key="6">
    <source>
        <dbReference type="EMBL" id="PRX38695.1"/>
    </source>
</evidence>
<evidence type="ECO:0000313" key="7">
    <source>
        <dbReference type="Proteomes" id="UP000237797"/>
    </source>
</evidence>
<accession>A0A2T0LA95</accession>
<organism evidence="6 7">
    <name type="scientific">Planifilum fimeticola</name>
    <dbReference type="NCBI Taxonomy" id="201975"/>
    <lineage>
        <taxon>Bacteria</taxon>
        <taxon>Bacillati</taxon>
        <taxon>Bacillota</taxon>
        <taxon>Bacilli</taxon>
        <taxon>Bacillales</taxon>
        <taxon>Thermoactinomycetaceae</taxon>
        <taxon>Planifilum</taxon>
    </lineage>
</organism>
<evidence type="ECO:0000256" key="1">
    <source>
        <dbReference type="ARBA" id="ARBA00004141"/>
    </source>
</evidence>
<dbReference type="GO" id="GO:0016020">
    <property type="term" value="C:membrane"/>
    <property type="evidence" value="ECO:0007669"/>
    <property type="project" value="UniProtKB-SubCell"/>
</dbReference>
<protein>
    <submittedName>
        <fullName evidence="6">Thiosulfate dehydrogenase [quinone] large subunit</fullName>
    </submittedName>
</protein>
<comment type="subcellular location">
    <subcellularLocation>
        <location evidence="1">Membrane</location>
        <topology evidence="1">Multi-pass membrane protein</topology>
    </subcellularLocation>
</comment>
<comment type="caution">
    <text evidence="6">The sequence shown here is derived from an EMBL/GenBank/DDBJ whole genome shotgun (WGS) entry which is preliminary data.</text>
</comment>
<evidence type="ECO:0000256" key="2">
    <source>
        <dbReference type="ARBA" id="ARBA00022692"/>
    </source>
</evidence>
<dbReference type="OrthoDB" id="26941at2"/>
<evidence type="ECO:0000256" key="3">
    <source>
        <dbReference type="ARBA" id="ARBA00022989"/>
    </source>
</evidence>
<evidence type="ECO:0000256" key="5">
    <source>
        <dbReference type="SAM" id="Phobius"/>
    </source>
</evidence>
<keyword evidence="2 5" id="KW-0812">Transmembrane</keyword>
<sequence length="168" mass="18498">MLRFLRESAVASFVLLVIRLYLGYAWLAAGWEKIVGGFDATGFLHGAIEKAVGEHPAVQGWWAAFLEGFAITNVELFNFLVPWGEFLVGLGLILGCLTTAATFFGMVMNFAFLFSGTTSTNPQMLLLSIFIIVAGANAGKIGLDYYLLPYIRKLTAQIFHTPKRPLRT</sequence>
<proteinExistence type="predicted"/>
<dbReference type="Proteomes" id="UP000237797">
    <property type="component" value="Unassembled WGS sequence"/>
</dbReference>
<gene>
    <name evidence="6" type="ORF">CLV97_13915</name>
</gene>
<dbReference type="RefSeq" id="WP_106346657.1">
    <property type="nucleotide sequence ID" value="NZ_PVNE01000039.1"/>
</dbReference>
<keyword evidence="3 5" id="KW-1133">Transmembrane helix</keyword>
<name>A0A2T0LA95_9BACL</name>
<dbReference type="EMBL" id="PVNE01000039">
    <property type="protein sequence ID" value="PRX38695.1"/>
    <property type="molecule type" value="Genomic_DNA"/>
</dbReference>
<dbReference type="AlphaFoldDB" id="A0A2T0LA95"/>
<dbReference type="PANTHER" id="PTHR39157:SF1">
    <property type="entry name" value="DOXX FAMILY PROTEIN"/>
    <property type="match status" value="1"/>
</dbReference>
<dbReference type="PANTHER" id="PTHR39157">
    <property type="entry name" value="INTEGRAL MEMBRANE PROTEIN-RELATED"/>
    <property type="match status" value="1"/>
</dbReference>
<dbReference type="InterPro" id="IPR032808">
    <property type="entry name" value="DoxX"/>
</dbReference>
<feature type="transmembrane region" description="Helical" evidence="5">
    <location>
        <begin position="86"/>
        <end position="112"/>
    </location>
</feature>
<feature type="transmembrane region" description="Helical" evidence="5">
    <location>
        <begin position="124"/>
        <end position="143"/>
    </location>
</feature>
<feature type="transmembrane region" description="Helical" evidence="5">
    <location>
        <begin position="9"/>
        <end position="29"/>
    </location>
</feature>
<reference evidence="6 7" key="1">
    <citation type="submission" date="2018-03" db="EMBL/GenBank/DDBJ databases">
        <title>Genomic Encyclopedia of Archaeal and Bacterial Type Strains, Phase II (KMG-II): from individual species to whole genera.</title>
        <authorList>
            <person name="Goeker M."/>
        </authorList>
    </citation>
    <scope>NUCLEOTIDE SEQUENCE [LARGE SCALE GENOMIC DNA]</scope>
    <source>
        <strain evidence="6 7">DSM 44946</strain>
    </source>
</reference>
<keyword evidence="4 5" id="KW-0472">Membrane</keyword>
<dbReference type="Pfam" id="PF07681">
    <property type="entry name" value="DoxX"/>
    <property type="match status" value="1"/>
</dbReference>
<evidence type="ECO:0000256" key="4">
    <source>
        <dbReference type="ARBA" id="ARBA00023136"/>
    </source>
</evidence>